<dbReference type="EMBL" id="SPLM01000036">
    <property type="protein sequence ID" value="TMW66397.1"/>
    <property type="molecule type" value="Genomic_DNA"/>
</dbReference>
<dbReference type="Proteomes" id="UP000794436">
    <property type="component" value="Unassembled WGS sequence"/>
</dbReference>
<proteinExistence type="inferred from homology"/>
<comment type="caution">
    <text evidence="8">The sequence shown here is derived from an EMBL/GenBank/DDBJ whole genome shotgun (WGS) entry which is preliminary data.</text>
</comment>
<sequence length="851" mass="95782">MAAANKKRKAPAATNAVKSKKAKKNATAHAKTGAKSAVNKAKSGGKGGNAKTKAKGKPVSKQPAQEDEDVEVDEEDMSFFEENAAFSSFLTKMDPKRLSRSMFTKEKPQRPAAKPTAAGDNEAAEKDEDEPLEKLEAHARRPGWNNKKVDLTGKLPVKFMDGSVRVNKLLAERTTEVKDAKAAEEAEEEEEEEEKEEEADEDDDESDELGSDVSDMEFEEIKDDEEVEAPQSKGKAAQKEPLSEVDLQIQRQRRLAAKKVEIAQLCESILESPEDALKKNKEHPRGFSKLQELHALCSDPDVTVQKLSMLSELSVFLDILPDYRIRLDPQNEKQNGRPHKKKVQQVLDFEASMLNNYQIYLKHCAQVVKDCLKNKNPNQDFTAETKRDLSRAETAVKCLSELLKVKYSFNFHLNLIVALVPMADSNFPSIRAAACEAFEAVYQSDKTCVATLDIVKQISSYVRQKEHRVKCEIIQTFLKMPLEVTMEQGEASRKKAKADRKKRRKLHNDGDNIAAGLKEAEAVVDRSEREKTQADILHELVLIYFRILKQATYSTAMPAVLEGLSKFAFLINLEIMIDLLKVLKAVLKEGILPLASAFQAVLTGLRTLQGPGQELMVDDKEFVDILYTLLRRFSEGEDVSCFGVALQCVEAVFLRRKEIVVDRVASFIKRLLLTSMSLPPHQILAVLALVRSLMHRYSKLHQLLESDVDRVASGEYRADVDDPDFANPYSTACWELALLARHYHPTVSTFAHGTADLAPSLPNEYPRMMLETYNTDNSGLFTPKVPVPQRNPLFSKISQQQKREKNKKRQRTRKFYVADPIYTGERPASAFFKLCQKLDQEPTPDAVAFRP</sequence>
<dbReference type="InterPro" id="IPR016903">
    <property type="entry name" value="Nucleolar_cplx-assoc_3"/>
</dbReference>
<gene>
    <name evidence="8" type="ORF">Poli38472_004162</name>
</gene>
<dbReference type="Pfam" id="PF07540">
    <property type="entry name" value="NOC3p"/>
    <property type="match status" value="1"/>
</dbReference>
<feature type="region of interest" description="Disordered" evidence="5">
    <location>
        <begin position="99"/>
        <end position="156"/>
    </location>
</feature>
<evidence type="ECO:0000256" key="2">
    <source>
        <dbReference type="ARBA" id="ARBA00007797"/>
    </source>
</evidence>
<feature type="compositionally biased region" description="Basic and acidic residues" evidence="5">
    <location>
        <begin position="99"/>
        <end position="109"/>
    </location>
</feature>
<feature type="domain" description="CCAAT-binding factor" evidence="6">
    <location>
        <begin position="618"/>
        <end position="751"/>
    </location>
</feature>
<dbReference type="AlphaFoldDB" id="A0A8K1CMQ6"/>
<dbReference type="InterPro" id="IPR005612">
    <property type="entry name" value="CCAAT-binding_factor"/>
</dbReference>
<organism evidence="8 9">
    <name type="scientific">Pythium oligandrum</name>
    <name type="common">Mycoparasitic fungus</name>
    <dbReference type="NCBI Taxonomy" id="41045"/>
    <lineage>
        <taxon>Eukaryota</taxon>
        <taxon>Sar</taxon>
        <taxon>Stramenopiles</taxon>
        <taxon>Oomycota</taxon>
        <taxon>Peronosporomycetes</taxon>
        <taxon>Pythiales</taxon>
        <taxon>Pythiaceae</taxon>
        <taxon>Pythium</taxon>
    </lineage>
</organism>
<feature type="domain" description="Nucleolar complex-associated protein 3 N-terminal" evidence="7">
    <location>
        <begin position="258"/>
        <end position="360"/>
    </location>
</feature>
<reference evidence="8" key="1">
    <citation type="submission" date="2019-03" db="EMBL/GenBank/DDBJ databases">
        <title>Long read genome sequence of the mycoparasitic Pythium oligandrum ATCC 38472 isolated from sugarbeet rhizosphere.</title>
        <authorList>
            <person name="Gaulin E."/>
        </authorList>
    </citation>
    <scope>NUCLEOTIDE SEQUENCE</scope>
    <source>
        <strain evidence="8">ATCC 38472_TT</strain>
    </source>
</reference>
<evidence type="ECO:0008006" key="10">
    <source>
        <dbReference type="Google" id="ProtNLM"/>
    </source>
</evidence>
<dbReference type="Pfam" id="PF03914">
    <property type="entry name" value="CBF"/>
    <property type="match status" value="1"/>
</dbReference>
<dbReference type="PANTHER" id="PTHR14428">
    <property type="entry name" value="NUCLEOLAR COMPLEX PROTEIN 3"/>
    <property type="match status" value="1"/>
</dbReference>
<feature type="compositionally biased region" description="Acidic residues" evidence="5">
    <location>
        <begin position="65"/>
        <end position="75"/>
    </location>
</feature>
<feature type="compositionally biased region" description="Basic and acidic residues" evidence="5">
    <location>
        <begin position="170"/>
        <end position="184"/>
    </location>
</feature>
<dbReference type="PANTHER" id="PTHR14428:SF5">
    <property type="entry name" value="NUCLEOLAR COMPLEX PROTEIN 3 HOMOLOG"/>
    <property type="match status" value="1"/>
</dbReference>
<evidence type="ECO:0000259" key="7">
    <source>
        <dbReference type="Pfam" id="PF07540"/>
    </source>
</evidence>
<dbReference type="InterPro" id="IPR011501">
    <property type="entry name" value="Noc3_N"/>
</dbReference>
<comment type="subcellular location">
    <subcellularLocation>
        <location evidence="1">Nucleus</location>
        <location evidence="1">Nucleolus</location>
    </subcellularLocation>
</comment>
<feature type="compositionally biased region" description="Acidic residues" evidence="5">
    <location>
        <begin position="185"/>
        <end position="228"/>
    </location>
</feature>
<keyword evidence="3" id="KW-0175">Coiled coil</keyword>
<evidence type="ECO:0000313" key="8">
    <source>
        <dbReference type="EMBL" id="TMW66397.1"/>
    </source>
</evidence>
<evidence type="ECO:0000259" key="6">
    <source>
        <dbReference type="Pfam" id="PF03914"/>
    </source>
</evidence>
<evidence type="ECO:0000256" key="1">
    <source>
        <dbReference type="ARBA" id="ARBA00004604"/>
    </source>
</evidence>
<keyword evidence="9" id="KW-1185">Reference proteome</keyword>
<dbReference type="SUPFAM" id="SSF48371">
    <property type="entry name" value="ARM repeat"/>
    <property type="match status" value="1"/>
</dbReference>
<dbReference type="GO" id="GO:0005730">
    <property type="term" value="C:nucleolus"/>
    <property type="evidence" value="ECO:0007669"/>
    <property type="project" value="UniProtKB-SubCell"/>
</dbReference>
<feature type="region of interest" description="Disordered" evidence="5">
    <location>
        <begin position="169"/>
        <end position="244"/>
    </location>
</feature>
<dbReference type="GO" id="GO:0006270">
    <property type="term" value="P:DNA replication initiation"/>
    <property type="evidence" value="ECO:0007669"/>
    <property type="project" value="TreeGrafter"/>
</dbReference>
<evidence type="ECO:0000313" key="9">
    <source>
        <dbReference type="Proteomes" id="UP000794436"/>
    </source>
</evidence>
<dbReference type="OrthoDB" id="10263597at2759"/>
<accession>A0A8K1CMQ6</accession>
<dbReference type="InterPro" id="IPR016024">
    <property type="entry name" value="ARM-type_fold"/>
</dbReference>
<name>A0A8K1CMQ6_PYTOL</name>
<evidence type="ECO:0000256" key="3">
    <source>
        <dbReference type="ARBA" id="ARBA00023054"/>
    </source>
</evidence>
<feature type="compositionally biased region" description="Basic residues" evidence="5">
    <location>
        <begin position="1"/>
        <end position="10"/>
    </location>
</feature>
<keyword evidence="4" id="KW-0539">Nucleus</keyword>
<comment type="similarity">
    <text evidence="2">Belongs to the CBF/MAK21 family.</text>
</comment>
<dbReference type="GO" id="GO:0003682">
    <property type="term" value="F:chromatin binding"/>
    <property type="evidence" value="ECO:0007669"/>
    <property type="project" value="TreeGrafter"/>
</dbReference>
<evidence type="ECO:0000256" key="5">
    <source>
        <dbReference type="SAM" id="MobiDB-lite"/>
    </source>
</evidence>
<evidence type="ECO:0000256" key="4">
    <source>
        <dbReference type="ARBA" id="ARBA00023242"/>
    </source>
</evidence>
<feature type="compositionally biased region" description="Low complexity" evidence="5">
    <location>
        <begin position="27"/>
        <end position="42"/>
    </location>
</feature>
<feature type="region of interest" description="Disordered" evidence="5">
    <location>
        <begin position="784"/>
        <end position="811"/>
    </location>
</feature>
<feature type="region of interest" description="Disordered" evidence="5">
    <location>
        <begin position="1"/>
        <end position="75"/>
    </location>
</feature>
<protein>
    <recommendedName>
        <fullName evidence="10">Nucleolar complex protein 3 homolog</fullName>
    </recommendedName>
</protein>